<dbReference type="Proteomes" id="UP000006380">
    <property type="component" value="Chromosome"/>
</dbReference>
<dbReference type="STRING" id="360105.CCV52592_0823"/>
<dbReference type="InterPro" id="IPR024924">
    <property type="entry name" value="7-CO-7-deazaguanine_synth-like"/>
</dbReference>
<feature type="binding site" evidence="8">
    <location>
        <position position="102"/>
    </location>
    <ligand>
        <name>S-adenosyl-L-methionine</name>
        <dbReference type="ChEBI" id="CHEBI:59789"/>
    </ligand>
</feature>
<evidence type="ECO:0000313" key="10">
    <source>
        <dbReference type="EMBL" id="EAU01215.3"/>
    </source>
</evidence>
<proteinExistence type="inferred from homology"/>
<keyword evidence="6 8" id="KW-0411">Iron-sulfur</keyword>
<dbReference type="InterPro" id="IPR058240">
    <property type="entry name" value="rSAM_sf"/>
</dbReference>
<dbReference type="EC" id="4.3.99.3" evidence="8"/>
<evidence type="ECO:0000313" key="11">
    <source>
        <dbReference type="Proteomes" id="UP000006380"/>
    </source>
</evidence>
<dbReference type="GO" id="GO:0016840">
    <property type="term" value="F:carbon-nitrogen lyase activity"/>
    <property type="evidence" value="ECO:0007669"/>
    <property type="project" value="UniProtKB-UniRule"/>
</dbReference>
<protein>
    <recommendedName>
        <fullName evidence="8">7-carboxy-7-deazaguanine synthase</fullName>
        <shortName evidence="8">CDG synthase</shortName>
        <ecNumber evidence="8">4.3.99.3</ecNumber>
    </recommendedName>
    <alternativeName>
        <fullName evidence="8">Queuosine biosynthesis protein QueE</fullName>
    </alternativeName>
</protein>
<feature type="binding site" evidence="8">
    <location>
        <begin position="17"/>
        <end position="19"/>
    </location>
    <ligand>
        <name>substrate</name>
    </ligand>
</feature>
<keyword evidence="4 8" id="KW-0460">Magnesium</keyword>
<dbReference type="GO" id="GO:0000287">
    <property type="term" value="F:magnesium ion binding"/>
    <property type="evidence" value="ECO:0007669"/>
    <property type="project" value="UniProtKB-UniRule"/>
</dbReference>
<comment type="cofactor">
    <cofactor evidence="8">
        <name>[4Fe-4S] cluster</name>
        <dbReference type="ChEBI" id="CHEBI:49883"/>
    </cofactor>
    <text evidence="8">Binds 1 [4Fe-4S] cluster. The cluster is coordinated with 3 cysteines and an exchangeable S-adenosyl-L-methionine.</text>
</comment>
<dbReference type="Pfam" id="PF13353">
    <property type="entry name" value="Fer4_12"/>
    <property type="match status" value="1"/>
</dbReference>
<keyword evidence="2 8" id="KW-0949">S-adenosyl-L-methionine</keyword>
<feature type="domain" description="Radical SAM core" evidence="9">
    <location>
        <begin position="23"/>
        <end position="251"/>
    </location>
</feature>
<evidence type="ECO:0000256" key="5">
    <source>
        <dbReference type="ARBA" id="ARBA00023004"/>
    </source>
</evidence>
<feature type="binding site" evidence="8">
    <location>
        <position position="61"/>
    </location>
    <ligand>
        <name>Mg(2+)</name>
        <dbReference type="ChEBI" id="CHEBI:18420"/>
    </ligand>
</feature>
<keyword evidence="5 8" id="KW-0408">Iron</keyword>
<comment type="cofactor">
    <cofactor evidence="8">
        <name>S-adenosyl-L-methionine</name>
        <dbReference type="ChEBI" id="CHEBI:59789"/>
    </cofactor>
    <text evidence="8">Binds 1 S-adenosyl-L-methionine per subunit.</text>
</comment>
<organism evidence="10 11">
    <name type="scientific">Campylobacter curvus (strain 525.92)</name>
    <dbReference type="NCBI Taxonomy" id="360105"/>
    <lineage>
        <taxon>Bacteria</taxon>
        <taxon>Pseudomonadati</taxon>
        <taxon>Campylobacterota</taxon>
        <taxon>Epsilonproteobacteria</taxon>
        <taxon>Campylobacterales</taxon>
        <taxon>Campylobacteraceae</taxon>
        <taxon>Campylobacter</taxon>
    </lineage>
</organism>
<feature type="binding site" evidence="8">
    <location>
        <position position="40"/>
    </location>
    <ligand>
        <name>[4Fe-4S] cluster</name>
        <dbReference type="ChEBI" id="CHEBI:49883"/>
        <note>4Fe-4S-S-AdoMet</note>
    </ligand>
</feature>
<evidence type="ECO:0000256" key="7">
    <source>
        <dbReference type="ARBA" id="ARBA00023239"/>
    </source>
</evidence>
<dbReference type="InterPro" id="IPR013785">
    <property type="entry name" value="Aldolase_TIM"/>
</dbReference>
<comment type="subunit">
    <text evidence="8">Homodimer.</text>
</comment>
<keyword evidence="3 8" id="KW-0479">Metal-binding</keyword>
<feature type="binding site" evidence="8">
    <location>
        <position position="59"/>
    </location>
    <ligand>
        <name>[4Fe-4S] cluster</name>
        <dbReference type="ChEBI" id="CHEBI:49883"/>
        <note>4Fe-4S-S-AdoMet</note>
    </ligand>
</feature>
<feature type="binding site" evidence="8">
    <location>
        <position position="36"/>
    </location>
    <ligand>
        <name>[4Fe-4S] cluster</name>
        <dbReference type="ChEBI" id="CHEBI:49883"/>
        <note>4Fe-4S-S-AdoMet</note>
    </ligand>
</feature>
<evidence type="ECO:0000259" key="9">
    <source>
        <dbReference type="PROSITE" id="PS51918"/>
    </source>
</evidence>
<evidence type="ECO:0000256" key="8">
    <source>
        <dbReference type="HAMAP-Rule" id="MF_00917"/>
    </source>
</evidence>
<dbReference type="AlphaFoldDB" id="A7GWA6"/>
<comment type="caution">
    <text evidence="8">Lacks conserved residue(s) required for the propagation of feature annotation.</text>
</comment>
<sequence>MRDGGRGLELVESFLSVQGEGAYQGRLAVFLRFFGCNLNCIGFDVKTRSNKTGEILIGCDSARAVFKGHFKSKRYSSDEILSLVKNICKGLKTRPIVVLTGGEPLIHHKNENFINLVQNLLNLGFDVHFETNGTIEVNFAKFPVYKKCKFALGIKLANSGVSVDKRINVKAIEAICKNAKESFYKFVLSSPGDNDLEQILQVLKISDAPVWCMAMGASRSELEQNAPRVADFAIKHGFNYSERIHIRLWDKKEGV</sequence>
<dbReference type="EMBL" id="CP000767">
    <property type="protein sequence ID" value="EAU01215.3"/>
    <property type="molecule type" value="Genomic_DNA"/>
</dbReference>
<feature type="binding site" evidence="8">
    <location>
        <position position="32"/>
    </location>
    <ligand>
        <name>substrate</name>
    </ligand>
</feature>
<accession>A7GWA6</accession>
<dbReference type="PANTHER" id="PTHR42836:SF1">
    <property type="entry name" value="7-CARBOXY-7-DEAZAGUANINE SYNTHASE"/>
    <property type="match status" value="1"/>
</dbReference>
<reference evidence="10" key="1">
    <citation type="submission" date="2016-07" db="EMBL/GenBank/DDBJ databases">
        <title>Comparative genomics of the Campylobacter concisus group.</title>
        <authorList>
            <person name="Miller W.G."/>
            <person name="Yee E."/>
            <person name="Chapman M.H."/>
            <person name="Huynh S."/>
            <person name="Bono J.L."/>
            <person name="On S.L.W."/>
            <person name="StLeger J."/>
            <person name="Foster G."/>
            <person name="Parker C.T."/>
        </authorList>
    </citation>
    <scope>NUCLEOTIDE SEQUENCE</scope>
    <source>
        <strain evidence="10">525.92</strain>
    </source>
</reference>
<evidence type="ECO:0000256" key="4">
    <source>
        <dbReference type="ARBA" id="ARBA00022842"/>
    </source>
</evidence>
<dbReference type="GO" id="GO:1904047">
    <property type="term" value="F:S-adenosyl-L-methionine binding"/>
    <property type="evidence" value="ECO:0007669"/>
    <property type="project" value="UniProtKB-UniRule"/>
</dbReference>
<dbReference type="SUPFAM" id="SSF102114">
    <property type="entry name" value="Radical SAM enzymes"/>
    <property type="match status" value="1"/>
</dbReference>
<dbReference type="GO" id="GO:0051539">
    <property type="term" value="F:4 iron, 4 sulfur cluster binding"/>
    <property type="evidence" value="ECO:0007669"/>
    <property type="project" value="UniProtKB-UniRule"/>
</dbReference>
<dbReference type="InterPro" id="IPR007197">
    <property type="entry name" value="rSAM"/>
</dbReference>
<evidence type="ECO:0000256" key="3">
    <source>
        <dbReference type="ARBA" id="ARBA00022723"/>
    </source>
</evidence>
<keyword evidence="8" id="KW-0671">Queuosine biosynthesis</keyword>
<dbReference type="HAMAP" id="MF_00917">
    <property type="entry name" value="QueE"/>
    <property type="match status" value="1"/>
</dbReference>
<keyword evidence="7 8" id="KW-0456">Lyase</keyword>
<keyword evidence="1 8" id="KW-0004">4Fe-4S</keyword>
<comment type="catalytic activity">
    <reaction evidence="8">
        <text>6-carboxy-5,6,7,8-tetrahydropterin + H(+) = 7-carboxy-7-carbaguanine + NH4(+)</text>
        <dbReference type="Rhea" id="RHEA:27974"/>
        <dbReference type="ChEBI" id="CHEBI:15378"/>
        <dbReference type="ChEBI" id="CHEBI:28938"/>
        <dbReference type="ChEBI" id="CHEBI:61032"/>
        <dbReference type="ChEBI" id="CHEBI:61036"/>
        <dbReference type="EC" id="4.3.99.3"/>
    </reaction>
</comment>
<evidence type="ECO:0000256" key="6">
    <source>
        <dbReference type="ARBA" id="ARBA00023014"/>
    </source>
</evidence>
<evidence type="ECO:0000256" key="1">
    <source>
        <dbReference type="ARBA" id="ARBA00022485"/>
    </source>
</evidence>
<dbReference type="Gene3D" id="3.20.20.70">
    <property type="entry name" value="Aldolase class I"/>
    <property type="match status" value="1"/>
</dbReference>
<comment type="cofactor">
    <cofactor evidence="8">
        <name>Mg(2+)</name>
        <dbReference type="ChEBI" id="CHEBI:18420"/>
    </cofactor>
</comment>
<gene>
    <name evidence="8 10" type="primary">queE</name>
    <name evidence="10" type="ORF">CCV52592_0823</name>
</gene>
<name>A7GWA6_CAMC5</name>
<dbReference type="UniPathway" id="UPA00391"/>
<comment type="pathway">
    <text evidence="8">Purine metabolism; 7-cyano-7-deazaguanine biosynthesis.</text>
</comment>
<keyword evidence="11" id="KW-1185">Reference proteome</keyword>
<dbReference type="KEGG" id="ccv:CCV52592_0823"/>
<dbReference type="GO" id="GO:0008616">
    <property type="term" value="P:tRNA queuosine(34) biosynthetic process"/>
    <property type="evidence" value="ECO:0007669"/>
    <property type="project" value="UniProtKB-UniRule"/>
</dbReference>
<evidence type="ECO:0000256" key="2">
    <source>
        <dbReference type="ARBA" id="ARBA00022691"/>
    </source>
</evidence>
<feature type="binding site" evidence="8">
    <location>
        <position position="100"/>
    </location>
    <ligand>
        <name>substrate</name>
    </ligand>
</feature>
<dbReference type="PROSITE" id="PS51918">
    <property type="entry name" value="RADICAL_SAM"/>
    <property type="match status" value="1"/>
</dbReference>
<dbReference type="PANTHER" id="PTHR42836">
    <property type="entry name" value="7-CARBOXY-7-DEAZAGUANINE SYNTHASE"/>
    <property type="match status" value="1"/>
</dbReference>
<comment type="similarity">
    <text evidence="8">Belongs to the radical SAM superfamily. 7-carboxy-7-deazaguanine synthase family.</text>
</comment>
<comment type="function">
    <text evidence="8">Catalyzes the complex heterocyclic radical-mediated conversion of 6-carboxy-5,6,7,8-tetrahydropterin (CPH4) to 7-carboxy-7-deazaguanine (CDG), a step common to the biosynthetic pathways of all 7-deazapurine-containing compounds.</text>
</comment>